<evidence type="ECO:0000313" key="5">
    <source>
        <dbReference type="Proteomes" id="UP000622017"/>
    </source>
</evidence>
<evidence type="ECO:0000313" key="4">
    <source>
        <dbReference type="EMBL" id="MBC6612598.1"/>
    </source>
</evidence>
<protein>
    <submittedName>
        <fullName evidence="4">Type IX secretion system sortase PorU</fullName>
    </submittedName>
</protein>
<reference evidence="4 5" key="1">
    <citation type="submission" date="2020-08" db="EMBL/GenBank/DDBJ databases">
        <title>Hymenobacter sp.</title>
        <authorList>
            <person name="Kim M.K."/>
        </authorList>
    </citation>
    <scope>NUCLEOTIDE SEQUENCE [LARGE SCALE GENOMIC DNA]</scope>
    <source>
        <strain evidence="4 5">BT507</strain>
    </source>
</reference>
<evidence type="ECO:0000259" key="3">
    <source>
        <dbReference type="Pfam" id="PF01364"/>
    </source>
</evidence>
<sequence length="1318" mass="144488">MRFSTLLLLACLLVLVALVPSQAQTVLSQQLTWQGYTTLTSPNGQESRVPTFRGATYEPGARAGLYTLRINGRVSEGQIENAVYESFIATDARAFEGATFPAGPTLRFGTANRQPITYVDLPAVRRNAQSGQVEKLISFDYRYVLSGAGATANRPSRTQRNHVSASVLRQGVWYKIGVPESGVYKLDKVALTAMGISAQSTDPRRIQVFGNAVGGMLPQLNGAPRPADLEELALGFVGNADAVFDDNEYLTFYSRGPHVWERDPTATIPRFRHIQHLYTDTAYYFVTVGTGAGRRLTTATTTATPNATITTFAHRDYYERDIVNIQKSGRQWLGEPLERGALEIPFVVPNAVPGAVVQLTSSVAASSGSASTVQLALNGQNVGIQSVLGRSASSYPERANTALTTLSTTPTSLAADTRIRYTFSSTDANARAWLDYIELNTQRQLRYVGSGRQLDFRSFSNIAPRAVSRFAVDNAGGATVWDVTHPGRPVAYPLSNGSFVAPTDSLREFVAWQEADLYTPRLFGRVGNQNLHALNLDGKTDLVIVTHPSFLSEAERLAAHRRTHDGLTVQVVTTSQVYNEYSFGGQDITAIRDLMKQVYDRAPGGKHLFLLLFGDASFDYKSDPTNDLTKAPTWWKSRYYLEPRTLTVTNPNPDQSNQNYVPVYESRESFAIVAPRSGQQGVTFSTDDYFGLLDDDEGELNESYSATDELMDIGVGRLPVRVSSGTNTAALTVSKLIRYDDPTTYGKWRNRLTFVADDGDYNLHTLYSAEPLANALVVNQPAYNVHKVYLDMYPQITASAGQSSPACEQAIDESLEQGTLIMNYSGHGGPEGWADEQILNRSSIQALQNRQRLAFLLTATCDFSTYDDPDRTSAGEEMLTNVEGGAVGLLTTTRLVFSNNNQALAESFYAAAFTPINGALPRMGDILAETKNNSVRSVYNRNFSFLGDPSGRLAYPEQTVTLRSINGHAFTTTPTDTLKSLSRVQLVGDVRVGGTVNASFNGTTRVTVFEKPETIRTLGSEPTDGPQPIQVQENILYDGQATVRNGQFSLRFVVPKDINYNYGLGKISFYAADSVRRLDAHGATRTVVGGLDATATLDTIPPTIRLFMDNESFVFGGLTGTSPTLLAHLADSSGINTAGSGIGHEITATLDGDASKLVILNDFYTADVDKFQSGKVRYLFKDLTTGPHLLRLKAWDTFNNSGEKEIEFIAASTEKLALQHVLNYPNPFSQNTTFHFDHNRTGDELDIQVQIFTVSGKLVRTLRTTVLGSESHLAALSWDGRDEFNDQLARGVYVYRVSVRSMRDRATASKFEKLVILN</sequence>
<dbReference type="InterPro" id="IPR029030">
    <property type="entry name" value="Caspase-like_dom_sf"/>
</dbReference>
<dbReference type="Proteomes" id="UP000622017">
    <property type="component" value="Unassembled WGS sequence"/>
</dbReference>
<evidence type="ECO:0000256" key="2">
    <source>
        <dbReference type="SAM" id="SignalP"/>
    </source>
</evidence>
<name>A0ABR7MPY5_9BACT</name>
<dbReference type="NCBIfam" id="NF033707">
    <property type="entry name" value="T9SS_sortase"/>
    <property type="match status" value="1"/>
</dbReference>
<organism evidence="4 5">
    <name type="scientific">Hymenobacter citatus</name>
    <dbReference type="NCBI Taxonomy" id="2763506"/>
    <lineage>
        <taxon>Bacteria</taxon>
        <taxon>Pseudomonadati</taxon>
        <taxon>Bacteroidota</taxon>
        <taxon>Cytophagia</taxon>
        <taxon>Cytophagales</taxon>
        <taxon>Hymenobacteraceae</taxon>
        <taxon>Hymenobacter</taxon>
    </lineage>
</organism>
<dbReference type="InterPro" id="IPR026444">
    <property type="entry name" value="Secre_tail"/>
</dbReference>
<feature type="signal peptide" evidence="2">
    <location>
        <begin position="1"/>
        <end position="23"/>
    </location>
</feature>
<dbReference type="SUPFAM" id="SSF52129">
    <property type="entry name" value="Caspase-like"/>
    <property type="match status" value="1"/>
</dbReference>
<proteinExistence type="predicted"/>
<keyword evidence="1 2" id="KW-0732">Signal</keyword>
<comment type="caution">
    <text evidence="4">The sequence shown here is derived from an EMBL/GenBank/DDBJ whole genome shotgun (WGS) entry which is preliminary data.</text>
</comment>
<gene>
    <name evidence="4" type="primary">porU</name>
    <name evidence="4" type="ORF">H8B15_16870</name>
</gene>
<dbReference type="Gene3D" id="2.60.40.4070">
    <property type="match status" value="1"/>
</dbReference>
<dbReference type="InterPro" id="IPR029031">
    <property type="entry name" value="Gingipain_N_sf"/>
</dbReference>
<dbReference type="NCBIfam" id="TIGR04183">
    <property type="entry name" value="Por_Secre_tail"/>
    <property type="match status" value="1"/>
</dbReference>
<dbReference type="InterPro" id="IPR001769">
    <property type="entry name" value="Gingipain"/>
</dbReference>
<accession>A0ABR7MPY5</accession>
<dbReference type="RefSeq" id="WP_187320821.1">
    <property type="nucleotide sequence ID" value="NZ_JACSCY010000015.1"/>
</dbReference>
<dbReference type="CDD" id="cd02258">
    <property type="entry name" value="Peptidase_C25_N"/>
    <property type="match status" value="1"/>
</dbReference>
<dbReference type="Gene3D" id="3.40.50.1460">
    <property type="match status" value="1"/>
</dbReference>
<dbReference type="Gene3D" id="3.40.50.10390">
    <property type="entry name" value="Gingipain r, domain 1"/>
    <property type="match status" value="1"/>
</dbReference>
<dbReference type="Pfam" id="PF01364">
    <property type="entry name" value="Peptidase_C25"/>
    <property type="match status" value="1"/>
</dbReference>
<dbReference type="EMBL" id="JACSCY010000015">
    <property type="protein sequence ID" value="MBC6612598.1"/>
    <property type="molecule type" value="Genomic_DNA"/>
</dbReference>
<evidence type="ECO:0000256" key="1">
    <source>
        <dbReference type="ARBA" id="ARBA00022729"/>
    </source>
</evidence>
<feature type="chain" id="PRO_5046973737" evidence="2">
    <location>
        <begin position="24"/>
        <end position="1318"/>
    </location>
</feature>
<feature type="domain" description="Gingipain" evidence="3">
    <location>
        <begin position="543"/>
        <end position="952"/>
    </location>
</feature>
<keyword evidence="5" id="KW-1185">Reference proteome</keyword>